<evidence type="ECO:0000256" key="12">
    <source>
        <dbReference type="ARBA" id="ARBA00048951"/>
    </source>
</evidence>
<evidence type="ECO:0000256" key="10">
    <source>
        <dbReference type="ARBA" id="ARBA00023152"/>
    </source>
</evidence>
<evidence type="ECO:0000256" key="8">
    <source>
        <dbReference type="ARBA" id="ARBA00022723"/>
    </source>
</evidence>
<dbReference type="PRINTS" id="PR00148">
    <property type="entry name" value="ENOLASE"/>
</dbReference>
<feature type="binding site" evidence="15">
    <location>
        <position position="163"/>
    </location>
    <ligand>
        <name>substrate</name>
    </ligand>
</feature>
<dbReference type="InterPro" id="IPR000941">
    <property type="entry name" value="Enolase"/>
</dbReference>
<keyword evidence="6 13" id="KW-0963">Cytoplasm</keyword>
<dbReference type="Proteomes" id="UP000245021">
    <property type="component" value="Unassembled WGS sequence"/>
</dbReference>
<evidence type="ECO:0000256" key="13">
    <source>
        <dbReference type="HAMAP-Rule" id="MF_00318"/>
    </source>
</evidence>
<keyword evidence="20" id="KW-1185">Reference proteome</keyword>
<dbReference type="InterPro" id="IPR029017">
    <property type="entry name" value="Enolase-like_N"/>
</dbReference>
<organism evidence="19 20">
    <name type="scientific">Lactococcus termiticola</name>
    <dbReference type="NCBI Taxonomy" id="2169526"/>
    <lineage>
        <taxon>Bacteria</taxon>
        <taxon>Bacillati</taxon>
        <taxon>Bacillota</taxon>
        <taxon>Bacilli</taxon>
        <taxon>Lactobacillales</taxon>
        <taxon>Streptococcaceae</taxon>
        <taxon>Lactococcus</taxon>
    </lineage>
</organism>
<dbReference type="PANTHER" id="PTHR11902">
    <property type="entry name" value="ENOLASE"/>
    <property type="match status" value="1"/>
</dbReference>
<feature type="binding site" evidence="13 16">
    <location>
        <position position="241"/>
    </location>
    <ligand>
        <name>Mg(2+)</name>
        <dbReference type="ChEBI" id="CHEBI:18420"/>
    </ligand>
</feature>
<comment type="function">
    <text evidence="13">Catalyzes the reversible conversion of 2-phosphoglycerate (2-PG) into phosphoenolpyruvate (PEP). It is essential for the degradation of carbohydrates via glycolysis.</text>
</comment>
<keyword evidence="11 13" id="KW-0456">Lyase</keyword>
<dbReference type="GO" id="GO:0000015">
    <property type="term" value="C:phosphopyruvate hydratase complex"/>
    <property type="evidence" value="ECO:0007669"/>
    <property type="project" value="InterPro"/>
</dbReference>
<evidence type="ECO:0000256" key="3">
    <source>
        <dbReference type="ARBA" id="ARBA00009604"/>
    </source>
</evidence>
<feature type="binding site" evidence="15">
    <location>
        <position position="396"/>
    </location>
    <ligand>
        <name>substrate</name>
    </ligand>
</feature>
<evidence type="ECO:0000256" key="6">
    <source>
        <dbReference type="ARBA" id="ARBA00022490"/>
    </source>
</evidence>
<keyword evidence="8 13" id="KW-0479">Metal-binding</keyword>
<feature type="binding site" evidence="13 16">
    <location>
        <position position="320"/>
    </location>
    <ligand>
        <name>Mg(2+)</name>
        <dbReference type="ChEBI" id="CHEBI:18420"/>
    </ligand>
</feature>
<keyword evidence="9 13" id="KW-0460">Magnesium</keyword>
<comment type="catalytic activity">
    <reaction evidence="12">
        <text>(2R)-2-phosphoglycerate = phosphoenolpyruvate + H2O</text>
        <dbReference type="Rhea" id="RHEA:10164"/>
        <dbReference type="ChEBI" id="CHEBI:15377"/>
        <dbReference type="ChEBI" id="CHEBI:58289"/>
        <dbReference type="ChEBI" id="CHEBI:58702"/>
        <dbReference type="EC" id="4.2.1.11"/>
    </reaction>
    <physiologicalReaction direction="left-to-right" evidence="12">
        <dbReference type="Rhea" id="RHEA:10165"/>
    </physiologicalReaction>
</comment>
<comment type="similarity">
    <text evidence="3 13">Belongs to the enolase family.</text>
</comment>
<feature type="binding site" evidence="13">
    <location>
        <position position="374"/>
    </location>
    <ligand>
        <name>(2R)-2-phosphoglycerate</name>
        <dbReference type="ChEBI" id="CHEBI:58289"/>
    </ligand>
</feature>
<evidence type="ECO:0000256" key="14">
    <source>
        <dbReference type="PIRSR" id="PIRSR001400-1"/>
    </source>
</evidence>
<feature type="binding site" evidence="13">
    <location>
        <position position="375"/>
    </location>
    <ligand>
        <name>(2R)-2-phosphoglycerate</name>
        <dbReference type="ChEBI" id="CHEBI:58289"/>
    </ligand>
</feature>
<dbReference type="InterPro" id="IPR020810">
    <property type="entry name" value="Enolase_C"/>
</dbReference>
<feature type="domain" description="Enolase C-terminal TIM barrel" evidence="17">
    <location>
        <begin position="138"/>
        <end position="433"/>
    </location>
</feature>
<evidence type="ECO:0000256" key="16">
    <source>
        <dbReference type="PIRSR" id="PIRSR001400-3"/>
    </source>
</evidence>
<sequence length="441" mass="47867">MSIITDVYAREVLDSRGNPTLEVEVYTEDGGFGRGMVPSGASTGEHEAVELRDGEARYGGKGTQKAVDNVNNIIAEAIIGYEVTEQQAIDRAMIALDGTPTKAKLGANAILGVSIAAARAAADELGVPLYNYLGGFNAKVLPTPMMNIINGGSHADNSIDFQEFMIMPIGAPTFKEALRYGAEVFHALASVLKAKGYSTAVGDEGGFAPNLKSNDEGFDVILEAIEKAGYVAGKDIVFAMDAASSEFYNKEKGVYEFGKLANKPESEWELRSEDDMIEYYAQLVEKYPIISIEDGLDENDWTGWKKLTERLGKKVQLVGDDFFVTNTDYLARGIKEGASNAILIKVNQIGTLTETFEAIEMAKEAGFTAIVSHRSGETEDSTISDIAVATNAGQIKTGSLSRTDRIAKYNQLLRIEDQLAEIGQYKGIKSFYNIKDNKFAE</sequence>
<dbReference type="FunFam" id="3.20.20.120:FF:000001">
    <property type="entry name" value="Enolase"/>
    <property type="match status" value="1"/>
</dbReference>
<feature type="active site" description="Proton acceptor" evidence="13 14">
    <location>
        <position position="345"/>
    </location>
</feature>
<evidence type="ECO:0000256" key="9">
    <source>
        <dbReference type="ARBA" id="ARBA00022842"/>
    </source>
</evidence>
<dbReference type="GO" id="GO:0000287">
    <property type="term" value="F:magnesium ion binding"/>
    <property type="evidence" value="ECO:0007669"/>
    <property type="project" value="UniProtKB-UniRule"/>
</dbReference>
<evidence type="ECO:0000256" key="15">
    <source>
        <dbReference type="PIRSR" id="PIRSR001400-2"/>
    </source>
</evidence>
<dbReference type="HAMAP" id="MF_00318">
    <property type="entry name" value="Enolase"/>
    <property type="match status" value="1"/>
</dbReference>
<protein>
    <recommendedName>
        <fullName evidence="5 13">Enolase</fullName>
        <ecNumber evidence="4 13">4.2.1.11</ecNumber>
    </recommendedName>
    <alternativeName>
        <fullName evidence="13">2-phospho-D-glycerate hydro-lyase</fullName>
    </alternativeName>
    <alternativeName>
        <fullName evidence="13">2-phosphoglycerate dehydratase</fullName>
    </alternativeName>
</protein>
<comment type="caution">
    <text evidence="19">The sequence shown here is derived from an EMBL/GenBank/DDBJ whole genome shotgun (WGS) entry which is preliminary data.</text>
</comment>
<evidence type="ECO:0000313" key="19">
    <source>
        <dbReference type="EMBL" id="GBG96766.1"/>
    </source>
</evidence>
<dbReference type="SMART" id="SM01192">
    <property type="entry name" value="Enolase_C"/>
    <property type="match status" value="1"/>
</dbReference>
<dbReference type="SFLD" id="SFLDS00001">
    <property type="entry name" value="Enolase"/>
    <property type="match status" value="1"/>
</dbReference>
<dbReference type="EMBL" id="BFFO01000004">
    <property type="protein sequence ID" value="GBG96766.1"/>
    <property type="molecule type" value="Genomic_DNA"/>
</dbReference>
<dbReference type="UniPathway" id="UPA00109">
    <property type="reaction ID" value="UER00187"/>
</dbReference>
<dbReference type="GO" id="GO:0004634">
    <property type="term" value="F:phosphopyruvate hydratase activity"/>
    <property type="evidence" value="ECO:0007669"/>
    <property type="project" value="UniProtKB-UniRule"/>
</dbReference>
<dbReference type="AlphaFoldDB" id="A0A2R5HFZ6"/>
<feature type="binding site" evidence="13 16">
    <location>
        <position position="293"/>
    </location>
    <ligand>
        <name>Mg(2+)</name>
        <dbReference type="ChEBI" id="CHEBI:18420"/>
    </ligand>
</feature>
<dbReference type="InterPro" id="IPR020809">
    <property type="entry name" value="Enolase_CS"/>
</dbReference>
<dbReference type="GO" id="GO:0009274">
    <property type="term" value="C:peptidoglycan-based cell wall"/>
    <property type="evidence" value="ECO:0007669"/>
    <property type="project" value="UniProtKB-ARBA"/>
</dbReference>
<dbReference type="GO" id="GO:0006096">
    <property type="term" value="P:glycolytic process"/>
    <property type="evidence" value="ECO:0007669"/>
    <property type="project" value="UniProtKB-UniRule"/>
</dbReference>
<keyword evidence="7 13" id="KW-0964">Secreted</keyword>
<dbReference type="InterPro" id="IPR020811">
    <property type="entry name" value="Enolase_N"/>
</dbReference>
<dbReference type="PIRSF" id="PIRSF001400">
    <property type="entry name" value="Enolase"/>
    <property type="match status" value="1"/>
</dbReference>
<dbReference type="Pfam" id="PF00113">
    <property type="entry name" value="Enolase_C"/>
    <property type="match status" value="1"/>
</dbReference>
<feature type="binding site" evidence="13">
    <location>
        <position position="162"/>
    </location>
    <ligand>
        <name>(2R)-2-phosphoglycerate</name>
        <dbReference type="ChEBI" id="CHEBI:58289"/>
    </ligand>
</feature>
<comment type="cofactor">
    <cofactor evidence="13">
        <name>Mg(2+)</name>
        <dbReference type="ChEBI" id="CHEBI:18420"/>
    </cofactor>
    <text evidence="13">Binds a second Mg(2+) ion via substrate during catalysis.</text>
</comment>
<evidence type="ECO:0000259" key="18">
    <source>
        <dbReference type="SMART" id="SM01193"/>
    </source>
</evidence>
<feature type="binding site" evidence="15">
    <location>
        <position position="320"/>
    </location>
    <ligand>
        <name>substrate</name>
    </ligand>
</feature>
<dbReference type="EC" id="4.2.1.11" evidence="4 13"/>
<accession>A0A2R5HFZ6</accession>
<evidence type="ECO:0000256" key="2">
    <source>
        <dbReference type="ARBA" id="ARBA00005031"/>
    </source>
</evidence>
<comment type="subcellular location">
    <subcellularLocation>
        <location evidence="13">Cytoplasm</location>
    </subcellularLocation>
    <subcellularLocation>
        <location evidence="1 13">Secreted</location>
    </subcellularLocation>
    <subcellularLocation>
        <location evidence="13">Cell surface</location>
    </subcellularLocation>
    <text evidence="13">Fractions of enolase are present in both the cytoplasm and on the cell surface.</text>
</comment>
<comment type="pathway">
    <text evidence="2 13">Carbohydrate degradation; glycolysis; pyruvate from D-glyceraldehyde 3-phosphate: step 4/5.</text>
</comment>
<evidence type="ECO:0000259" key="17">
    <source>
        <dbReference type="SMART" id="SM01192"/>
    </source>
</evidence>
<feature type="binding site" evidence="13">
    <location>
        <position position="345"/>
    </location>
    <ligand>
        <name>(2R)-2-phosphoglycerate</name>
        <dbReference type="ChEBI" id="CHEBI:58289"/>
    </ligand>
</feature>
<dbReference type="GO" id="GO:0005576">
    <property type="term" value="C:extracellular region"/>
    <property type="evidence" value="ECO:0007669"/>
    <property type="project" value="UniProtKB-SubCell"/>
</dbReference>
<dbReference type="SFLD" id="SFLDG00178">
    <property type="entry name" value="enolase"/>
    <property type="match status" value="1"/>
</dbReference>
<dbReference type="FunFam" id="3.30.390.10:FF:000001">
    <property type="entry name" value="Enolase"/>
    <property type="match status" value="1"/>
</dbReference>
<comment type="cofactor">
    <cofactor evidence="16">
        <name>Mg(2+)</name>
        <dbReference type="ChEBI" id="CHEBI:18420"/>
    </cofactor>
    <text evidence="16">Mg(2+) is required for catalysis and for stabilizing the dimer.</text>
</comment>
<proteinExistence type="inferred from homology"/>
<dbReference type="InterPro" id="IPR036849">
    <property type="entry name" value="Enolase-like_C_sf"/>
</dbReference>
<feature type="binding site" evidence="13">
    <location>
        <position position="396"/>
    </location>
    <ligand>
        <name>(2R)-2-phosphoglycerate</name>
        <dbReference type="ChEBI" id="CHEBI:58289"/>
    </ligand>
</feature>
<evidence type="ECO:0000256" key="4">
    <source>
        <dbReference type="ARBA" id="ARBA00012058"/>
    </source>
</evidence>
<dbReference type="PANTHER" id="PTHR11902:SF1">
    <property type="entry name" value="ENOLASE"/>
    <property type="match status" value="1"/>
</dbReference>
<dbReference type="Gene3D" id="3.30.390.10">
    <property type="entry name" value="Enolase-like, N-terminal domain"/>
    <property type="match status" value="1"/>
</dbReference>
<reference evidence="19 20" key="1">
    <citation type="journal article" date="2018" name="Genome Announc.">
        <title>Draft Genome Sequence of Lactococcus sp. Strain NtB2 (JCM 32569), Isolated from the Gut of the Higher Termite Nasutitermes takasagoensis.</title>
        <authorList>
            <person name="Noda S."/>
            <person name="Aihara C."/>
            <person name="Yuki M."/>
            <person name="Ohkuma M."/>
        </authorList>
    </citation>
    <scope>NUCLEOTIDE SEQUENCE [LARGE SCALE GENOMIC DNA]</scope>
    <source>
        <strain evidence="19 20">NtB2</strain>
    </source>
</reference>
<dbReference type="OrthoDB" id="9804716at2"/>
<dbReference type="Gene3D" id="3.20.20.120">
    <property type="entry name" value="Enolase-like C-terminal domain"/>
    <property type="match status" value="1"/>
</dbReference>
<dbReference type="RefSeq" id="WP_109245735.1">
    <property type="nucleotide sequence ID" value="NZ_BFFO01000004.1"/>
</dbReference>
<dbReference type="CDD" id="cd03313">
    <property type="entry name" value="enolase"/>
    <property type="match status" value="1"/>
</dbReference>
<feature type="active site" description="Proton donor" evidence="13 14">
    <location>
        <position position="204"/>
    </location>
</feature>
<gene>
    <name evidence="19" type="primary">eno_2</name>
    <name evidence="13" type="synonym">eno</name>
    <name evidence="19" type="ORF">NtB2_00890</name>
</gene>
<evidence type="ECO:0000313" key="20">
    <source>
        <dbReference type="Proteomes" id="UP000245021"/>
    </source>
</evidence>
<dbReference type="PROSITE" id="PS00164">
    <property type="entry name" value="ENOLASE"/>
    <property type="match status" value="1"/>
</dbReference>
<feature type="domain" description="Enolase N-terminal" evidence="18">
    <location>
        <begin position="4"/>
        <end position="133"/>
    </location>
</feature>
<keyword evidence="10 13" id="KW-0324">Glycolysis</keyword>
<evidence type="ECO:0000256" key="11">
    <source>
        <dbReference type="ARBA" id="ARBA00023239"/>
    </source>
</evidence>
<dbReference type="SFLD" id="SFLDF00002">
    <property type="entry name" value="enolase"/>
    <property type="match status" value="1"/>
</dbReference>
<feature type="binding site" evidence="15">
    <location>
        <position position="293"/>
    </location>
    <ligand>
        <name>substrate</name>
    </ligand>
</feature>
<dbReference type="SMART" id="SM01193">
    <property type="entry name" value="Enolase_N"/>
    <property type="match status" value="1"/>
</dbReference>
<feature type="binding site" evidence="15">
    <location>
        <position position="154"/>
    </location>
    <ligand>
        <name>substrate</name>
    </ligand>
</feature>
<name>A0A2R5HFZ6_9LACT</name>
<evidence type="ECO:0000256" key="7">
    <source>
        <dbReference type="ARBA" id="ARBA00022525"/>
    </source>
</evidence>
<dbReference type="NCBIfam" id="TIGR01060">
    <property type="entry name" value="eno"/>
    <property type="match status" value="1"/>
</dbReference>
<dbReference type="Pfam" id="PF03952">
    <property type="entry name" value="Enolase_N"/>
    <property type="match status" value="1"/>
</dbReference>
<dbReference type="SUPFAM" id="SSF54826">
    <property type="entry name" value="Enolase N-terminal domain-like"/>
    <property type="match status" value="1"/>
</dbReference>
<evidence type="ECO:0000256" key="5">
    <source>
        <dbReference type="ARBA" id="ARBA00017068"/>
    </source>
</evidence>
<dbReference type="GO" id="GO:0009986">
    <property type="term" value="C:cell surface"/>
    <property type="evidence" value="ECO:0007669"/>
    <property type="project" value="UniProtKB-SubCell"/>
</dbReference>
<feature type="binding site" evidence="15">
    <location>
        <begin position="372"/>
        <end position="375"/>
    </location>
    <ligand>
        <name>substrate</name>
    </ligand>
</feature>
<evidence type="ECO:0000256" key="1">
    <source>
        <dbReference type="ARBA" id="ARBA00004613"/>
    </source>
</evidence>
<dbReference type="SUPFAM" id="SSF51604">
    <property type="entry name" value="Enolase C-terminal domain-like"/>
    <property type="match status" value="1"/>
</dbReference>